<keyword evidence="3" id="KW-1003">Cell membrane</keyword>
<evidence type="ECO:0000313" key="12">
    <source>
        <dbReference type="EMBL" id="MBR8828877.1"/>
    </source>
</evidence>
<comment type="subcellular location">
    <subcellularLocation>
        <location evidence="1">Cell inner membrane</location>
        <topology evidence="1">Multi-pass membrane protein</topology>
    </subcellularLocation>
    <subcellularLocation>
        <location evidence="9">Membrane</location>
        <topology evidence="9">Multi-pass membrane protein</topology>
    </subcellularLocation>
</comment>
<proteinExistence type="inferred from homology"/>
<keyword evidence="6 10" id="KW-1133">Transmembrane helix</keyword>
<dbReference type="PANTHER" id="PTHR12428">
    <property type="entry name" value="OXA1"/>
    <property type="match status" value="1"/>
</dbReference>
<evidence type="ECO:0000256" key="10">
    <source>
        <dbReference type="SAM" id="Phobius"/>
    </source>
</evidence>
<dbReference type="InterPro" id="IPR001708">
    <property type="entry name" value="YidC/ALB3/OXA1/COX18"/>
</dbReference>
<evidence type="ECO:0000256" key="2">
    <source>
        <dbReference type="ARBA" id="ARBA00022448"/>
    </source>
</evidence>
<keyword evidence="7 10" id="KW-0472">Membrane</keyword>
<dbReference type="EMBL" id="JADQBC010000092">
    <property type="protein sequence ID" value="MBR8828877.1"/>
    <property type="molecule type" value="Genomic_DNA"/>
</dbReference>
<organism evidence="12 13">
    <name type="scientific">Gomphosphaeria aponina SAG 52.96 = DSM 107014</name>
    <dbReference type="NCBI Taxonomy" id="1521640"/>
    <lineage>
        <taxon>Bacteria</taxon>
        <taxon>Bacillati</taxon>
        <taxon>Cyanobacteriota</taxon>
        <taxon>Cyanophyceae</taxon>
        <taxon>Oscillatoriophycideae</taxon>
        <taxon>Chroococcales</taxon>
        <taxon>Gomphosphaeriaceae</taxon>
        <taxon>Gomphosphaeria</taxon>
    </lineage>
</organism>
<evidence type="ECO:0000256" key="8">
    <source>
        <dbReference type="ARBA" id="ARBA00023186"/>
    </source>
</evidence>
<name>A0A941GS96_9CHRO</name>
<feature type="transmembrane region" description="Helical" evidence="10">
    <location>
        <begin position="95"/>
        <end position="116"/>
    </location>
</feature>
<keyword evidence="8" id="KW-0143">Chaperone</keyword>
<gene>
    <name evidence="12" type="primary">yidC</name>
    <name evidence="12" type="ORF">DSM107014_13415</name>
</gene>
<feature type="domain" description="Membrane insertase YidC/Oxa/ALB C-terminal" evidence="11">
    <location>
        <begin position="27"/>
        <end position="343"/>
    </location>
</feature>
<protein>
    <submittedName>
        <fullName evidence="12">Membrane protein insertase YidC</fullName>
    </submittedName>
</protein>
<evidence type="ECO:0000259" key="11">
    <source>
        <dbReference type="Pfam" id="PF02096"/>
    </source>
</evidence>
<dbReference type="NCBIfam" id="TIGR03592">
    <property type="entry name" value="yidC_oxa1_cterm"/>
    <property type="match status" value="1"/>
</dbReference>
<dbReference type="CDD" id="cd20070">
    <property type="entry name" value="5TM_YidC_Alb3"/>
    <property type="match status" value="1"/>
</dbReference>
<comment type="similarity">
    <text evidence="9">Belongs to the OXA1/ALB3/YidC family.</text>
</comment>
<accession>A0A941GS96</accession>
<dbReference type="NCBIfam" id="NF002734">
    <property type="entry name" value="PRK02654.1"/>
    <property type="match status" value="1"/>
</dbReference>
<dbReference type="GO" id="GO:0032977">
    <property type="term" value="F:membrane insertase activity"/>
    <property type="evidence" value="ECO:0007669"/>
    <property type="project" value="InterPro"/>
</dbReference>
<dbReference type="PANTHER" id="PTHR12428:SF65">
    <property type="entry name" value="CYTOCHROME C OXIDASE ASSEMBLY PROTEIN COX18, MITOCHONDRIAL"/>
    <property type="match status" value="1"/>
</dbReference>
<dbReference type="GO" id="GO:0005886">
    <property type="term" value="C:plasma membrane"/>
    <property type="evidence" value="ECO:0007669"/>
    <property type="project" value="UniProtKB-SubCell"/>
</dbReference>
<reference evidence="12" key="1">
    <citation type="submission" date="2021-02" db="EMBL/GenBank/DDBJ databases">
        <title>Metagenome analyses of Stigonema ocellatum DSM 106950, Chlorogloea purpurea SAG 13.99 and Gomphosphaeria aponina DSM 107014.</title>
        <authorList>
            <person name="Marter P."/>
            <person name="Huang S."/>
        </authorList>
    </citation>
    <scope>NUCLEOTIDE SEQUENCE</scope>
    <source>
        <strain evidence="12">JP213</strain>
    </source>
</reference>
<feature type="transmembrane region" description="Helical" evidence="10">
    <location>
        <begin position="309"/>
        <end position="334"/>
    </location>
</feature>
<keyword evidence="4 9" id="KW-0812">Transmembrane</keyword>
<keyword evidence="2" id="KW-0813">Transport</keyword>
<keyword evidence="5" id="KW-0653">Protein transport</keyword>
<dbReference type="Proteomes" id="UP000767446">
    <property type="component" value="Unassembled WGS sequence"/>
</dbReference>
<dbReference type="Pfam" id="PF02096">
    <property type="entry name" value="60KD_IMP"/>
    <property type="match status" value="1"/>
</dbReference>
<evidence type="ECO:0000256" key="3">
    <source>
        <dbReference type="ARBA" id="ARBA00022475"/>
    </source>
</evidence>
<dbReference type="GO" id="GO:0015031">
    <property type="term" value="P:protein transport"/>
    <property type="evidence" value="ECO:0007669"/>
    <property type="project" value="UniProtKB-KW"/>
</dbReference>
<dbReference type="InterPro" id="IPR047196">
    <property type="entry name" value="YidC_ALB_C"/>
</dbReference>
<dbReference type="InterPro" id="IPR028055">
    <property type="entry name" value="YidC/Oxa/ALB_C"/>
</dbReference>
<feature type="transmembrane region" description="Helical" evidence="10">
    <location>
        <begin position="20"/>
        <end position="45"/>
    </location>
</feature>
<evidence type="ECO:0000256" key="6">
    <source>
        <dbReference type="ARBA" id="ARBA00022989"/>
    </source>
</evidence>
<evidence type="ECO:0000256" key="9">
    <source>
        <dbReference type="RuleBase" id="RU003945"/>
    </source>
</evidence>
<evidence type="ECO:0000256" key="4">
    <source>
        <dbReference type="ARBA" id="ARBA00022692"/>
    </source>
</evidence>
<dbReference type="GO" id="GO:0051205">
    <property type="term" value="P:protein insertion into membrane"/>
    <property type="evidence" value="ECO:0007669"/>
    <property type="project" value="TreeGrafter"/>
</dbReference>
<evidence type="ECO:0000256" key="5">
    <source>
        <dbReference type="ARBA" id="ARBA00022927"/>
    </source>
</evidence>
<evidence type="ECO:0000256" key="7">
    <source>
        <dbReference type="ARBA" id="ARBA00023136"/>
    </source>
</evidence>
<evidence type="ECO:0000313" key="13">
    <source>
        <dbReference type="Proteomes" id="UP000767446"/>
    </source>
</evidence>
<sequence>MRSMIGFISNNVMLPILDFFYGIVPSYGFAIIALTLVIRLALYPLSAGQIRNMRKMRITQPLMKERQEEIQKKYKSDPAKQQEEMGKLMQEFGNPLAGCFPLLLQMPILFALFATLRGSPFADVNYTVDVQIFPREQIERVEPIPYETKPQNIYINEGTHYQIAALIPSGNKLGVGEKTKIEFQTTEGKPLDKLVGEDEENRIQPKLTVTKGAERLQINADGTVTGAEPGEATIQATIPGIAANEGFLFIKALGQVGVTAADGTINWDILGMIVFFGLSIYLNQELSGQPSSSSSAASGQQTVNKVTPVIFSAMFLFFPLPAGVLMYIVLANVFQTLQTVILMREPLPENLQKLVEQQEKIEAEKNREALPFERKKLKKKEKTSG</sequence>
<comment type="caution">
    <text evidence="12">The sequence shown here is derived from an EMBL/GenBank/DDBJ whole genome shotgun (WGS) entry which is preliminary data.</text>
</comment>
<evidence type="ECO:0000256" key="1">
    <source>
        <dbReference type="ARBA" id="ARBA00004429"/>
    </source>
</evidence>
<dbReference type="AlphaFoldDB" id="A0A941GS96"/>